<protein>
    <submittedName>
        <fullName evidence="2">Heavy metal-associated isoprenylated plant protein 19</fullName>
    </submittedName>
</protein>
<dbReference type="AlphaFoldDB" id="A0A834X2P9"/>
<accession>A0A834X2P9</accession>
<keyword evidence="3" id="KW-1185">Reference proteome</keyword>
<dbReference type="EMBL" id="JAAIUW010000003">
    <property type="protein sequence ID" value="KAF7837171.1"/>
    <property type="molecule type" value="Genomic_DNA"/>
</dbReference>
<name>A0A834X2P9_9FABA</name>
<proteinExistence type="predicted"/>
<feature type="region of interest" description="Disordered" evidence="1">
    <location>
        <begin position="25"/>
        <end position="47"/>
    </location>
</feature>
<sequence>MGRVDPKRVLKKIKKKTGKKVEIVGSKNNNEEAKNGCGETDPNQNPGMVLMNPFKHEDDDCLKSEEVLMMFSDENPNACAIM</sequence>
<evidence type="ECO:0000256" key="1">
    <source>
        <dbReference type="SAM" id="MobiDB-lite"/>
    </source>
</evidence>
<organism evidence="2 3">
    <name type="scientific">Senna tora</name>
    <dbReference type="NCBI Taxonomy" id="362788"/>
    <lineage>
        <taxon>Eukaryota</taxon>
        <taxon>Viridiplantae</taxon>
        <taxon>Streptophyta</taxon>
        <taxon>Embryophyta</taxon>
        <taxon>Tracheophyta</taxon>
        <taxon>Spermatophyta</taxon>
        <taxon>Magnoliopsida</taxon>
        <taxon>eudicotyledons</taxon>
        <taxon>Gunneridae</taxon>
        <taxon>Pentapetalae</taxon>
        <taxon>rosids</taxon>
        <taxon>fabids</taxon>
        <taxon>Fabales</taxon>
        <taxon>Fabaceae</taxon>
        <taxon>Caesalpinioideae</taxon>
        <taxon>Cassia clade</taxon>
        <taxon>Senna</taxon>
    </lineage>
</organism>
<gene>
    <name evidence="2" type="ORF">G2W53_005653</name>
</gene>
<evidence type="ECO:0000313" key="2">
    <source>
        <dbReference type="EMBL" id="KAF7837171.1"/>
    </source>
</evidence>
<comment type="caution">
    <text evidence="2">The sequence shown here is derived from an EMBL/GenBank/DDBJ whole genome shotgun (WGS) entry which is preliminary data.</text>
</comment>
<dbReference type="OrthoDB" id="1927097at2759"/>
<evidence type="ECO:0000313" key="3">
    <source>
        <dbReference type="Proteomes" id="UP000634136"/>
    </source>
</evidence>
<dbReference type="Proteomes" id="UP000634136">
    <property type="component" value="Unassembled WGS sequence"/>
</dbReference>
<reference evidence="2" key="1">
    <citation type="submission" date="2020-09" db="EMBL/GenBank/DDBJ databases">
        <title>Genome-Enabled Discovery of Anthraquinone Biosynthesis in Senna tora.</title>
        <authorList>
            <person name="Kang S.-H."/>
            <person name="Pandey R.P."/>
            <person name="Lee C.-M."/>
            <person name="Sim J.-S."/>
            <person name="Jeong J.-T."/>
            <person name="Choi B.-S."/>
            <person name="Jung M."/>
            <person name="Ginzburg D."/>
            <person name="Zhao K."/>
            <person name="Won S.Y."/>
            <person name="Oh T.-J."/>
            <person name="Yu Y."/>
            <person name="Kim N.-H."/>
            <person name="Lee O.R."/>
            <person name="Lee T.-H."/>
            <person name="Bashyal P."/>
            <person name="Kim T.-S."/>
            <person name="Lee W.-H."/>
            <person name="Kawkins C."/>
            <person name="Kim C.-K."/>
            <person name="Kim J.S."/>
            <person name="Ahn B.O."/>
            <person name="Rhee S.Y."/>
            <person name="Sohng J.K."/>
        </authorList>
    </citation>
    <scope>NUCLEOTIDE SEQUENCE</scope>
    <source>
        <tissue evidence="2">Leaf</tissue>
    </source>
</reference>